<feature type="transmembrane region" description="Helical" evidence="5">
    <location>
        <begin position="240"/>
        <end position="261"/>
    </location>
</feature>
<comment type="caution">
    <text evidence="7">The sequence shown here is derived from an EMBL/GenBank/DDBJ whole genome shotgun (WGS) entry which is preliminary data.</text>
</comment>
<keyword evidence="2 5" id="KW-0812">Transmembrane</keyword>
<dbReference type="InterPro" id="IPR052902">
    <property type="entry name" value="ABC-2_transporter"/>
</dbReference>
<evidence type="ECO:0000256" key="2">
    <source>
        <dbReference type="ARBA" id="ARBA00022692"/>
    </source>
</evidence>
<sequence>MKRTLTLLKALLRSDLREFETFFWSLIFPLILFFLLSSIFGNLGSESGISFEIGVVREEKLTGLGVIIDEVLNSISGEEGPFTLREFSSVEEATEALKKGSIELVFKIPKGTSSKLAAATLLKTSVVKSELEMFYIPGKQSSEIAADIMNSVFDQVDLEIAKRKEPDYISLEVKMTSLLRKESEEFNYVTFLFPGILLMSVLIATLMDGPYSLTFSRDSGLNRKLYSTPISPLEYLTANVLKLVSINIISAVLLFTLALTFYPVDHGILSLRFIGAFLFSLVTMLPFGLMIVSLVKKPSAVVAISQITFQSMMFLGGLYIPISNVPSGMKAVMYVIPTTYLVELMRRILGYKFGTMSDSMLIIVPLIWAVTSISIFSLNFKKVMGYE</sequence>
<dbReference type="PANTHER" id="PTHR43027">
    <property type="entry name" value="DOXORUBICIN RESISTANCE ABC TRANSPORTER PERMEASE PROTEIN DRRC-RELATED"/>
    <property type="match status" value="1"/>
</dbReference>
<dbReference type="PANTHER" id="PTHR43027:SF2">
    <property type="entry name" value="TRANSPORT PERMEASE PROTEIN"/>
    <property type="match status" value="1"/>
</dbReference>
<dbReference type="Pfam" id="PF12698">
    <property type="entry name" value="ABC2_membrane_3"/>
    <property type="match status" value="1"/>
</dbReference>
<dbReference type="InterPro" id="IPR013525">
    <property type="entry name" value="ABC2_TM"/>
</dbReference>
<dbReference type="RefSeq" id="WP_068347274.1">
    <property type="nucleotide sequence ID" value="NZ_JFHK01000007.1"/>
</dbReference>
<feature type="transmembrane region" description="Helical" evidence="5">
    <location>
        <begin position="22"/>
        <end position="43"/>
    </location>
</feature>
<dbReference type="EMBL" id="JFHK01000007">
    <property type="protein sequence ID" value="OAA30698.1"/>
    <property type="molecule type" value="Genomic_DNA"/>
</dbReference>
<dbReference type="PROSITE" id="PS51012">
    <property type="entry name" value="ABC_TM2"/>
    <property type="match status" value="1"/>
</dbReference>
<feature type="transmembrane region" description="Helical" evidence="5">
    <location>
        <begin position="361"/>
        <end position="380"/>
    </location>
</feature>
<evidence type="ECO:0000256" key="3">
    <source>
        <dbReference type="ARBA" id="ARBA00022989"/>
    </source>
</evidence>
<accession>A0A176K1D4</accession>
<proteinExistence type="predicted"/>
<protein>
    <recommendedName>
        <fullName evidence="6">ABC transmembrane type-2 domain-containing protein</fullName>
    </recommendedName>
</protein>
<dbReference type="GO" id="GO:0016020">
    <property type="term" value="C:membrane"/>
    <property type="evidence" value="ECO:0007669"/>
    <property type="project" value="UniProtKB-SubCell"/>
</dbReference>
<keyword evidence="8" id="KW-1185">Reference proteome</keyword>
<evidence type="ECO:0000256" key="4">
    <source>
        <dbReference type="ARBA" id="ARBA00023136"/>
    </source>
</evidence>
<keyword evidence="4 5" id="KW-0472">Membrane</keyword>
<evidence type="ECO:0000313" key="7">
    <source>
        <dbReference type="EMBL" id="OAA30698.1"/>
    </source>
</evidence>
<dbReference type="OrthoDB" id="9771950at2"/>
<comment type="subcellular location">
    <subcellularLocation>
        <location evidence="1">Membrane</location>
        <topology evidence="1">Multi-pass membrane protein</topology>
    </subcellularLocation>
</comment>
<feature type="domain" description="ABC transmembrane type-2" evidence="6">
    <location>
        <begin position="158"/>
        <end position="379"/>
    </location>
</feature>
<reference evidence="7 8" key="1">
    <citation type="submission" date="2014-02" db="EMBL/GenBank/DDBJ databases">
        <title>Kosmotoga genome sequencing.</title>
        <authorList>
            <person name="Pollo S.M."/>
            <person name="Charchuk R."/>
            <person name="Nesbo C.L."/>
        </authorList>
    </citation>
    <scope>NUCLEOTIDE SEQUENCE [LARGE SCALE GENOMIC DNA]</scope>
    <source>
        <strain evidence="7 8">S304</strain>
    </source>
</reference>
<dbReference type="GO" id="GO:0140359">
    <property type="term" value="F:ABC-type transporter activity"/>
    <property type="evidence" value="ECO:0007669"/>
    <property type="project" value="InterPro"/>
</dbReference>
<dbReference type="AlphaFoldDB" id="A0A176K1D4"/>
<evidence type="ECO:0000256" key="5">
    <source>
        <dbReference type="SAM" id="Phobius"/>
    </source>
</evidence>
<feature type="transmembrane region" description="Helical" evidence="5">
    <location>
        <begin position="300"/>
        <end position="319"/>
    </location>
</feature>
<evidence type="ECO:0000259" key="6">
    <source>
        <dbReference type="PROSITE" id="PS51012"/>
    </source>
</evidence>
<name>A0A176K1D4_9BACT</name>
<feature type="transmembrane region" description="Helical" evidence="5">
    <location>
        <begin position="273"/>
        <end position="294"/>
    </location>
</feature>
<evidence type="ECO:0000313" key="8">
    <source>
        <dbReference type="Proteomes" id="UP000077339"/>
    </source>
</evidence>
<dbReference type="InterPro" id="IPR047817">
    <property type="entry name" value="ABC2_TM_bact-type"/>
</dbReference>
<dbReference type="Proteomes" id="UP000077339">
    <property type="component" value="Unassembled WGS sequence"/>
</dbReference>
<gene>
    <name evidence="7" type="ORF">AT15_09725</name>
</gene>
<dbReference type="STRING" id="1453497.AT15_09725"/>
<dbReference type="PATRIC" id="fig|1453497.3.peg.1927"/>
<feature type="transmembrane region" description="Helical" evidence="5">
    <location>
        <begin position="186"/>
        <end position="207"/>
    </location>
</feature>
<organism evidence="7 8">
    <name type="scientific">Kosmotoga arenicorallina S304</name>
    <dbReference type="NCBI Taxonomy" id="1453497"/>
    <lineage>
        <taxon>Bacteria</taxon>
        <taxon>Thermotogati</taxon>
        <taxon>Thermotogota</taxon>
        <taxon>Thermotogae</taxon>
        <taxon>Kosmotogales</taxon>
        <taxon>Kosmotogaceae</taxon>
        <taxon>Kosmotoga</taxon>
    </lineage>
</organism>
<evidence type="ECO:0000256" key="1">
    <source>
        <dbReference type="ARBA" id="ARBA00004141"/>
    </source>
</evidence>
<keyword evidence="3 5" id="KW-1133">Transmembrane helix</keyword>